<dbReference type="EMBL" id="JAUEOZ010000002">
    <property type="protein sequence ID" value="MDN2483367.1"/>
    <property type="molecule type" value="Genomic_DNA"/>
</dbReference>
<keyword evidence="9" id="KW-1185">Reference proteome</keyword>
<dbReference type="InterPro" id="IPR011611">
    <property type="entry name" value="PfkB_dom"/>
</dbReference>
<feature type="domain" description="Carbohydrate kinase PfkB" evidence="7">
    <location>
        <begin position="5"/>
        <end position="297"/>
    </location>
</feature>
<evidence type="ECO:0000256" key="5">
    <source>
        <dbReference type="ARBA" id="ARBA00022840"/>
    </source>
</evidence>
<proteinExistence type="inferred from homology"/>
<keyword evidence="3" id="KW-0547">Nucleotide-binding</keyword>
<dbReference type="SUPFAM" id="SSF53613">
    <property type="entry name" value="Ribokinase-like"/>
    <property type="match status" value="1"/>
</dbReference>
<dbReference type="PRINTS" id="PR00990">
    <property type="entry name" value="RIBOKINASE"/>
</dbReference>
<dbReference type="PANTHER" id="PTHR43085:SF1">
    <property type="entry name" value="PSEUDOURIDINE KINASE-RELATED"/>
    <property type="match status" value="1"/>
</dbReference>
<dbReference type="Proteomes" id="UP001169719">
    <property type="component" value="Unassembled WGS sequence"/>
</dbReference>
<evidence type="ECO:0000313" key="9">
    <source>
        <dbReference type="Proteomes" id="UP001169719"/>
    </source>
</evidence>
<dbReference type="NCBIfam" id="NF006957">
    <property type="entry name" value="PRK09434.1"/>
    <property type="match status" value="1"/>
</dbReference>
<dbReference type="InterPro" id="IPR050306">
    <property type="entry name" value="PfkB_Carbo_kinase"/>
</dbReference>
<gene>
    <name evidence="8" type="ORF">QWJ08_18650</name>
</gene>
<comment type="similarity">
    <text evidence="1 6">Belongs to the carbohydrate kinase PfkB family.</text>
</comment>
<evidence type="ECO:0000256" key="3">
    <source>
        <dbReference type="ARBA" id="ARBA00022741"/>
    </source>
</evidence>
<dbReference type="Gene3D" id="3.40.1190.20">
    <property type="match status" value="1"/>
</dbReference>
<keyword evidence="2 6" id="KW-0808">Transferase</keyword>
<evidence type="ECO:0000256" key="1">
    <source>
        <dbReference type="ARBA" id="ARBA00010688"/>
    </source>
</evidence>
<dbReference type="RefSeq" id="WP_289963428.1">
    <property type="nucleotide sequence ID" value="NZ_JAUEOZ010000002.1"/>
</dbReference>
<evidence type="ECO:0000259" key="7">
    <source>
        <dbReference type="Pfam" id="PF00294"/>
    </source>
</evidence>
<dbReference type="InterPro" id="IPR029056">
    <property type="entry name" value="Ribokinase-like"/>
</dbReference>
<protein>
    <submittedName>
        <fullName evidence="8">Aminoimidazole riboside kinase</fullName>
    </submittedName>
</protein>
<organism evidence="8 9">
    <name type="scientific">Vibrio agarivorans</name>
    <dbReference type="NCBI Taxonomy" id="153622"/>
    <lineage>
        <taxon>Bacteria</taxon>
        <taxon>Pseudomonadati</taxon>
        <taxon>Pseudomonadota</taxon>
        <taxon>Gammaproteobacteria</taxon>
        <taxon>Vibrionales</taxon>
        <taxon>Vibrionaceae</taxon>
        <taxon>Vibrio</taxon>
    </lineage>
</organism>
<dbReference type="CDD" id="cd01167">
    <property type="entry name" value="bac_FRK"/>
    <property type="match status" value="1"/>
</dbReference>
<keyword evidence="4 6" id="KW-0418">Kinase</keyword>
<evidence type="ECO:0000256" key="6">
    <source>
        <dbReference type="RuleBase" id="RU003704"/>
    </source>
</evidence>
<comment type="caution">
    <text evidence="8">The sequence shown here is derived from an EMBL/GenBank/DDBJ whole genome shotgun (WGS) entry which is preliminary data.</text>
</comment>
<dbReference type="GO" id="GO:0016301">
    <property type="term" value="F:kinase activity"/>
    <property type="evidence" value="ECO:0007669"/>
    <property type="project" value="UniProtKB-KW"/>
</dbReference>
<name>A0ABT7Y5Q1_9VIBR</name>
<reference evidence="8" key="1">
    <citation type="submission" date="2024-05" db="EMBL/GenBank/DDBJ databases">
        <title>Genome Sequences of Four Agar- Degrading Marine Bacteria.</title>
        <authorList>
            <person name="Phillips E.K."/>
            <person name="Shaffer J.C."/>
            <person name="Henson M.W."/>
            <person name="Temperton B."/>
            <person name="Thrash C.J."/>
            <person name="Martin M.O."/>
        </authorList>
    </citation>
    <scope>NUCLEOTIDE SEQUENCE</scope>
    <source>
        <strain evidence="8">EKP203</strain>
    </source>
</reference>
<accession>A0ABT7Y5Q1</accession>
<evidence type="ECO:0000256" key="2">
    <source>
        <dbReference type="ARBA" id="ARBA00022679"/>
    </source>
</evidence>
<dbReference type="InterPro" id="IPR002173">
    <property type="entry name" value="Carboh/pur_kinase_PfkB_CS"/>
</dbReference>
<evidence type="ECO:0000256" key="4">
    <source>
        <dbReference type="ARBA" id="ARBA00022777"/>
    </source>
</evidence>
<dbReference type="PROSITE" id="PS00583">
    <property type="entry name" value="PFKB_KINASES_1"/>
    <property type="match status" value="1"/>
</dbReference>
<dbReference type="InterPro" id="IPR002139">
    <property type="entry name" value="Ribo/fructo_kinase"/>
</dbReference>
<dbReference type="PANTHER" id="PTHR43085">
    <property type="entry name" value="HEXOKINASE FAMILY MEMBER"/>
    <property type="match status" value="1"/>
</dbReference>
<dbReference type="PROSITE" id="PS00584">
    <property type="entry name" value="PFKB_KINASES_2"/>
    <property type="match status" value="1"/>
</dbReference>
<sequence>MSNTVWVLGDAVVDLIPNDEMSYLKCPGGAPANVAVAVSRLGGVAKFIGRVGNDPFGRFLRDTLGNENVGVETLVLDQARRTSTVVVDLDDSGERSFTFMVKPSADQFYNCEDIPSFHRYEWLHTCSIALANEPTRTATFETISAVKAAGGYVSFDPNLREEVWEKPDEIRDVVMEAVKLADVVKFSEEELRYLTSTDSVESALASLDQPPGQLVIVTLGAKGALYRFNGQTRIIPSQPMVPVDTTGAGDAFVGGLLAKMSQFNVWRDLVIIEKAIEWGNIAGGLATTSKGAMTALPNSYQIELKLCE</sequence>
<dbReference type="Pfam" id="PF00294">
    <property type="entry name" value="PfkB"/>
    <property type="match status" value="1"/>
</dbReference>
<keyword evidence="5" id="KW-0067">ATP-binding</keyword>
<evidence type="ECO:0000313" key="8">
    <source>
        <dbReference type="EMBL" id="MDN2483367.1"/>
    </source>
</evidence>